<dbReference type="RefSeq" id="WP_220332604.1">
    <property type="nucleotide sequence ID" value="NZ_JAEUAK010000001.1"/>
</dbReference>
<protein>
    <submittedName>
        <fullName evidence="1">OsmC family protein</fullName>
    </submittedName>
</protein>
<proteinExistence type="predicted"/>
<dbReference type="Pfam" id="PF02566">
    <property type="entry name" value="OsmC"/>
    <property type="match status" value="1"/>
</dbReference>
<gene>
    <name evidence="1" type="ORF">JNB85_01410</name>
</gene>
<keyword evidence="2" id="KW-1185">Reference proteome</keyword>
<evidence type="ECO:0000313" key="1">
    <source>
        <dbReference type="EMBL" id="MBW9051065.1"/>
    </source>
</evidence>
<dbReference type="Gene3D" id="3.30.300.20">
    <property type="match status" value="1"/>
</dbReference>
<evidence type="ECO:0000313" key="2">
    <source>
        <dbReference type="Proteomes" id="UP000717752"/>
    </source>
</evidence>
<dbReference type="SUPFAM" id="SSF82784">
    <property type="entry name" value="OsmC-like"/>
    <property type="match status" value="1"/>
</dbReference>
<dbReference type="PANTHER" id="PTHR39624">
    <property type="entry name" value="PROTEIN INVOLVED IN RIMO-MEDIATED BETA-METHYLTHIOLATION OF RIBOSOMAL PROTEIN S12 YCAO"/>
    <property type="match status" value="1"/>
</dbReference>
<dbReference type="Proteomes" id="UP000717752">
    <property type="component" value="Unassembled WGS sequence"/>
</dbReference>
<dbReference type="InterPro" id="IPR036102">
    <property type="entry name" value="OsmC/Ohrsf"/>
</dbReference>
<dbReference type="InterPro" id="IPR015946">
    <property type="entry name" value="KH_dom-like_a/b"/>
</dbReference>
<organism evidence="1 2">
    <name type="scientific">Rhizobium mesosinicum</name>
    <dbReference type="NCBI Taxonomy" id="335017"/>
    <lineage>
        <taxon>Bacteria</taxon>
        <taxon>Pseudomonadati</taxon>
        <taxon>Pseudomonadota</taxon>
        <taxon>Alphaproteobacteria</taxon>
        <taxon>Hyphomicrobiales</taxon>
        <taxon>Rhizobiaceae</taxon>
        <taxon>Rhizobium/Agrobacterium group</taxon>
        <taxon>Rhizobium</taxon>
    </lineage>
</organism>
<name>A0ABS7GM59_9HYPH</name>
<accession>A0ABS7GM59</accession>
<dbReference type="InterPro" id="IPR003718">
    <property type="entry name" value="OsmC/Ohr_fam"/>
</dbReference>
<comment type="caution">
    <text evidence="1">The sequence shown here is derived from an EMBL/GenBank/DDBJ whole genome shotgun (WGS) entry which is preliminary data.</text>
</comment>
<dbReference type="PANTHER" id="PTHR39624:SF2">
    <property type="entry name" value="OSMC-LIKE PROTEIN"/>
    <property type="match status" value="1"/>
</dbReference>
<dbReference type="EMBL" id="JAEUAK010000001">
    <property type="protein sequence ID" value="MBW9051065.1"/>
    <property type="molecule type" value="Genomic_DNA"/>
</dbReference>
<sequence>MAGNTARTSETGKGLFQAVVDTGGITFLADEPTEVGGLGTGPGPYELLCASLATCTSMTIRFYAQRHAIHVGPIDVVVKHAKNTDGKDVFDRKIELADVAGPAQRDALLRAAKGCPVSRTLEQGSIINTELK</sequence>
<reference evidence="1 2" key="1">
    <citation type="journal article" date="2021" name="MBio">
        <title>Poor Competitiveness of Bradyrhizobium in Pigeon Pea Root Colonization in Indian Soils.</title>
        <authorList>
            <person name="Chalasani D."/>
            <person name="Basu A."/>
            <person name="Pullabhotla S.V.S.R.N."/>
            <person name="Jorrin B."/>
            <person name="Neal A.L."/>
            <person name="Poole P.S."/>
            <person name="Podile A.R."/>
            <person name="Tkacz A."/>
        </authorList>
    </citation>
    <scope>NUCLEOTIDE SEQUENCE [LARGE SCALE GENOMIC DNA]</scope>
    <source>
        <strain evidence="1 2">HU56</strain>
    </source>
</reference>